<reference evidence="1 2" key="1">
    <citation type="submission" date="2021-06" db="EMBL/GenBank/DDBJ databases">
        <authorList>
            <person name="Palmer J.M."/>
        </authorList>
    </citation>
    <scope>NUCLEOTIDE SEQUENCE [LARGE SCALE GENOMIC DNA]</scope>
    <source>
        <strain evidence="2">if_2019</strain>
        <tissue evidence="1">Muscle</tissue>
    </source>
</reference>
<dbReference type="Proteomes" id="UP001482620">
    <property type="component" value="Unassembled WGS sequence"/>
</dbReference>
<comment type="caution">
    <text evidence="1">The sequence shown here is derived from an EMBL/GenBank/DDBJ whole genome shotgun (WGS) entry which is preliminary data.</text>
</comment>
<gene>
    <name evidence="1" type="ORF">ILYODFUR_013953</name>
</gene>
<name>A0ABV0UTK8_9TELE</name>
<evidence type="ECO:0000313" key="2">
    <source>
        <dbReference type="Proteomes" id="UP001482620"/>
    </source>
</evidence>
<organism evidence="1 2">
    <name type="scientific">Ilyodon furcidens</name>
    <name type="common">goldbreast splitfin</name>
    <dbReference type="NCBI Taxonomy" id="33524"/>
    <lineage>
        <taxon>Eukaryota</taxon>
        <taxon>Metazoa</taxon>
        <taxon>Chordata</taxon>
        <taxon>Craniata</taxon>
        <taxon>Vertebrata</taxon>
        <taxon>Euteleostomi</taxon>
        <taxon>Actinopterygii</taxon>
        <taxon>Neopterygii</taxon>
        <taxon>Teleostei</taxon>
        <taxon>Neoteleostei</taxon>
        <taxon>Acanthomorphata</taxon>
        <taxon>Ovalentaria</taxon>
        <taxon>Atherinomorphae</taxon>
        <taxon>Cyprinodontiformes</taxon>
        <taxon>Goodeidae</taxon>
        <taxon>Ilyodon</taxon>
    </lineage>
</organism>
<keyword evidence="2" id="KW-1185">Reference proteome</keyword>
<evidence type="ECO:0000313" key="1">
    <source>
        <dbReference type="EMBL" id="MEQ2247902.1"/>
    </source>
</evidence>
<proteinExistence type="predicted"/>
<dbReference type="EMBL" id="JAHRIQ010082254">
    <property type="protein sequence ID" value="MEQ2247902.1"/>
    <property type="molecule type" value="Genomic_DNA"/>
</dbReference>
<sequence length="102" mass="11461">MYLSALMVPSQICKLLMQLALTLPKPSQMLAFELCADNNLNSPFLFGPEDITFMISKNNLKCGLFRPQHTFFPLCISPSEMSSGPEKPIAFLGVDLWLCFAW</sequence>
<protein>
    <submittedName>
        <fullName evidence="1">Uncharacterized protein</fullName>
    </submittedName>
</protein>
<accession>A0ABV0UTK8</accession>